<dbReference type="SUPFAM" id="SSF51556">
    <property type="entry name" value="Metallo-dependent hydrolases"/>
    <property type="match status" value="1"/>
</dbReference>
<dbReference type="InterPro" id="IPR013108">
    <property type="entry name" value="Amidohydro_3"/>
</dbReference>
<dbReference type="GO" id="GO:0016810">
    <property type="term" value="F:hydrolase activity, acting on carbon-nitrogen (but not peptide) bonds"/>
    <property type="evidence" value="ECO:0007669"/>
    <property type="project" value="InterPro"/>
</dbReference>
<organism evidence="2 3">
    <name type="scientific">candidate division GN15 bacterium</name>
    <dbReference type="NCBI Taxonomy" id="2072418"/>
    <lineage>
        <taxon>Bacteria</taxon>
        <taxon>candidate division GN15</taxon>
    </lineage>
</organism>
<dbReference type="InterPro" id="IPR011059">
    <property type="entry name" value="Metal-dep_hydrolase_composite"/>
</dbReference>
<dbReference type="Gene3D" id="2.30.40.10">
    <property type="entry name" value="Urease, subunit C, domain 1"/>
    <property type="match status" value="1"/>
</dbReference>
<evidence type="ECO:0000259" key="1">
    <source>
        <dbReference type="Pfam" id="PF07969"/>
    </source>
</evidence>
<dbReference type="CDD" id="cd01300">
    <property type="entry name" value="YtcJ_like"/>
    <property type="match status" value="1"/>
</dbReference>
<feature type="domain" description="Amidohydrolase 3" evidence="1">
    <location>
        <begin position="46"/>
        <end position="517"/>
    </location>
</feature>
<dbReference type="AlphaFoldDB" id="A0A855X3B9"/>
<dbReference type="EMBL" id="PQAP01000206">
    <property type="protein sequence ID" value="PWB68329.1"/>
    <property type="molecule type" value="Genomic_DNA"/>
</dbReference>
<dbReference type="Gene3D" id="3.10.310.70">
    <property type="match status" value="1"/>
</dbReference>
<dbReference type="SUPFAM" id="SSF51338">
    <property type="entry name" value="Composite domain of metallo-dependent hydrolases"/>
    <property type="match status" value="1"/>
</dbReference>
<evidence type="ECO:0000313" key="2">
    <source>
        <dbReference type="EMBL" id="PWB68329.1"/>
    </source>
</evidence>
<dbReference type="PANTHER" id="PTHR22642">
    <property type="entry name" value="IMIDAZOLONEPROPIONASE"/>
    <property type="match status" value="1"/>
</dbReference>
<dbReference type="Gene3D" id="3.20.20.140">
    <property type="entry name" value="Metal-dependent hydrolases"/>
    <property type="match status" value="1"/>
</dbReference>
<dbReference type="InterPro" id="IPR033932">
    <property type="entry name" value="YtcJ-like"/>
</dbReference>
<name>A0A855X3B9_9BACT</name>
<gene>
    <name evidence="2" type="ORF">C3F09_11875</name>
</gene>
<dbReference type="Pfam" id="PF07969">
    <property type="entry name" value="Amidohydro_3"/>
    <property type="match status" value="1"/>
</dbReference>
<protein>
    <recommendedName>
        <fullName evidence="1">Amidohydrolase 3 domain-containing protein</fullName>
    </recommendedName>
</protein>
<dbReference type="Proteomes" id="UP000250918">
    <property type="component" value="Unassembled WGS sequence"/>
</dbReference>
<dbReference type="PANTHER" id="PTHR22642:SF2">
    <property type="entry name" value="PROTEIN LONG AFTER FAR-RED 3"/>
    <property type="match status" value="1"/>
</dbReference>
<comment type="caution">
    <text evidence="2">The sequence shown here is derived from an EMBL/GenBank/DDBJ whole genome shotgun (WGS) entry which is preliminary data.</text>
</comment>
<evidence type="ECO:0000313" key="3">
    <source>
        <dbReference type="Proteomes" id="UP000250918"/>
    </source>
</evidence>
<proteinExistence type="predicted"/>
<sequence length="524" mass="57829">MLFYNTRVYTQAGDVVTDSIAISGNHIVALGNGLEHDPDFRSYARVNLKGKVIVPGLVDAHTHFYYWALSLGRVQLDGLTSLDACLKRIAAFAAQQPKGSWIVGDGYAPDRFTNRTEPDRYQLDNVTGGRPAFIFSKDQHSAWVNSRALEAAGIGKSTPDPEGGRIERLADGTPTGILRESSGYGMIWKKIPPVDRRDADKRFEQALDLAYRKGVTGVHSMDGPQAFEYLLDRASRANFGLRINYYASGDLLPQLQKERIYFGTGTEFFRIAGVKLFADGSLGSQTALCYRKYVGSRNNYGIETMTVPEMKQTIKSAARLGLPCAIHAIGDKAVGNVLDAFESAPKLHFGARHRIEHMQLIRRSDITRLKRLGIVGSMQPSHCPSDIPLIRKYWGKRGADAFIFRTLIDRGIDLAFGSDAPIEPLDPIAGIAAAVRRARPGSRDALYPEQRITVEEALFRFTVGPAIACGQEHCRGYLLPGYPADLVILDQDITRTPPTRLYDVGVLGTMLDGNFVFADKSLKM</sequence>
<accession>A0A855X3B9</accession>
<dbReference type="InterPro" id="IPR032466">
    <property type="entry name" value="Metal_Hydrolase"/>
</dbReference>
<reference evidence="2 3" key="1">
    <citation type="journal article" date="2018" name="ISME J.">
        <title>A methanotrophic archaeon couples anaerobic oxidation of methane to Fe(III) reduction.</title>
        <authorList>
            <person name="Cai C."/>
            <person name="Leu A.O."/>
            <person name="Xie G.J."/>
            <person name="Guo J."/>
            <person name="Feng Y."/>
            <person name="Zhao J.X."/>
            <person name="Tyson G.W."/>
            <person name="Yuan Z."/>
            <person name="Hu S."/>
        </authorList>
    </citation>
    <scope>NUCLEOTIDE SEQUENCE [LARGE SCALE GENOMIC DNA]</scope>
    <source>
        <strain evidence="2">FeB_12</strain>
    </source>
</reference>